<dbReference type="GO" id="GO:0008170">
    <property type="term" value="F:N-methyltransferase activity"/>
    <property type="evidence" value="ECO:0007669"/>
    <property type="project" value="UniProtKB-ARBA"/>
</dbReference>
<evidence type="ECO:0000259" key="8">
    <source>
        <dbReference type="PROSITE" id="PS50280"/>
    </source>
</evidence>
<evidence type="ECO:0000256" key="5">
    <source>
        <dbReference type="ARBA" id="ARBA00022771"/>
    </source>
</evidence>
<keyword evidence="6" id="KW-0862">Zinc</keyword>
<keyword evidence="1" id="KW-0489">Methyltransferase</keyword>
<evidence type="ECO:0000256" key="2">
    <source>
        <dbReference type="ARBA" id="ARBA00022679"/>
    </source>
</evidence>
<feature type="domain" description="MYND-type" evidence="9">
    <location>
        <begin position="265"/>
        <end position="303"/>
    </location>
</feature>
<evidence type="ECO:0000259" key="9">
    <source>
        <dbReference type="PROSITE" id="PS50865"/>
    </source>
</evidence>
<dbReference type="InterPro" id="IPR052097">
    <property type="entry name" value="SET-MYND_domain_protein"/>
</dbReference>
<dbReference type="PROSITE" id="PS01360">
    <property type="entry name" value="ZF_MYND_1"/>
    <property type="match status" value="1"/>
</dbReference>
<dbReference type="GO" id="GO:0005634">
    <property type="term" value="C:nucleus"/>
    <property type="evidence" value="ECO:0007669"/>
    <property type="project" value="TreeGrafter"/>
</dbReference>
<gene>
    <name evidence="10" type="ORF">CLUMA_CG014458</name>
</gene>
<dbReference type="InterPro" id="IPR001214">
    <property type="entry name" value="SET_dom"/>
</dbReference>
<keyword evidence="4" id="KW-0479">Metal-binding</keyword>
<dbReference type="PROSITE" id="PS50280">
    <property type="entry name" value="SET"/>
    <property type="match status" value="1"/>
</dbReference>
<dbReference type="GO" id="GO:0032259">
    <property type="term" value="P:methylation"/>
    <property type="evidence" value="ECO:0007669"/>
    <property type="project" value="UniProtKB-KW"/>
</dbReference>
<reference evidence="10 11" key="1">
    <citation type="submission" date="2015-04" db="EMBL/GenBank/DDBJ databases">
        <authorList>
            <person name="Syromyatnikov M.Y."/>
            <person name="Popov V.N."/>
        </authorList>
    </citation>
    <scope>NUCLEOTIDE SEQUENCE [LARGE SCALE GENOMIC DNA]</scope>
</reference>
<protein>
    <submittedName>
        <fullName evidence="10">CLUMA_CG014458, isoform A</fullName>
    </submittedName>
</protein>
<evidence type="ECO:0000256" key="4">
    <source>
        <dbReference type="ARBA" id="ARBA00022723"/>
    </source>
</evidence>
<evidence type="ECO:0000256" key="6">
    <source>
        <dbReference type="ARBA" id="ARBA00022833"/>
    </source>
</evidence>
<dbReference type="PANTHER" id="PTHR46165:SF2">
    <property type="entry name" value="SET AND MYND DOMAIN-CONTAINING PROTEIN 4"/>
    <property type="match status" value="1"/>
</dbReference>
<dbReference type="STRING" id="568069.A0A1J1IPC5"/>
<organism evidence="10 11">
    <name type="scientific">Clunio marinus</name>
    <dbReference type="NCBI Taxonomy" id="568069"/>
    <lineage>
        <taxon>Eukaryota</taxon>
        <taxon>Metazoa</taxon>
        <taxon>Ecdysozoa</taxon>
        <taxon>Arthropoda</taxon>
        <taxon>Hexapoda</taxon>
        <taxon>Insecta</taxon>
        <taxon>Pterygota</taxon>
        <taxon>Neoptera</taxon>
        <taxon>Endopterygota</taxon>
        <taxon>Diptera</taxon>
        <taxon>Nematocera</taxon>
        <taxon>Chironomoidea</taxon>
        <taxon>Chironomidae</taxon>
        <taxon>Clunio</taxon>
    </lineage>
</organism>
<accession>A0A1J1IPC5</accession>
<evidence type="ECO:0000256" key="3">
    <source>
        <dbReference type="ARBA" id="ARBA00022691"/>
    </source>
</evidence>
<evidence type="ECO:0000313" key="10">
    <source>
        <dbReference type="EMBL" id="CRL00934.1"/>
    </source>
</evidence>
<dbReference type="GO" id="GO:0008757">
    <property type="term" value="F:S-adenosylmethionine-dependent methyltransferase activity"/>
    <property type="evidence" value="ECO:0007669"/>
    <property type="project" value="UniProtKB-ARBA"/>
</dbReference>
<dbReference type="InterPro" id="IPR002893">
    <property type="entry name" value="Znf_MYND"/>
</dbReference>
<dbReference type="SUPFAM" id="SSF144232">
    <property type="entry name" value="HIT/MYND zinc finger-like"/>
    <property type="match status" value="1"/>
</dbReference>
<dbReference type="GO" id="GO:0008276">
    <property type="term" value="F:protein methyltransferase activity"/>
    <property type="evidence" value="ECO:0007669"/>
    <property type="project" value="UniProtKB-ARBA"/>
</dbReference>
<keyword evidence="11" id="KW-1185">Reference proteome</keyword>
<dbReference type="OrthoDB" id="62495at2759"/>
<dbReference type="InterPro" id="IPR046341">
    <property type="entry name" value="SET_dom_sf"/>
</dbReference>
<keyword evidence="2" id="KW-0808">Transferase</keyword>
<dbReference type="Gene3D" id="1.25.40.10">
    <property type="entry name" value="Tetratricopeptide repeat domain"/>
    <property type="match status" value="1"/>
</dbReference>
<dbReference type="PROSITE" id="PS50865">
    <property type="entry name" value="ZF_MYND_2"/>
    <property type="match status" value="1"/>
</dbReference>
<dbReference type="EMBL" id="CVRI01000055">
    <property type="protein sequence ID" value="CRL00934.1"/>
    <property type="molecule type" value="Genomic_DNA"/>
</dbReference>
<keyword evidence="3" id="KW-0949">S-adenosyl-L-methionine</keyword>
<dbReference type="GO" id="GO:0005737">
    <property type="term" value="C:cytoplasm"/>
    <property type="evidence" value="ECO:0007669"/>
    <property type="project" value="TreeGrafter"/>
</dbReference>
<dbReference type="Pfam" id="PF00856">
    <property type="entry name" value="SET"/>
    <property type="match status" value="1"/>
</dbReference>
<dbReference type="PANTHER" id="PTHR46165">
    <property type="entry name" value="SET AND MYND DOMAIN-CONTAINING PROTEIN 4"/>
    <property type="match status" value="1"/>
</dbReference>
<feature type="domain" description="SET" evidence="8">
    <location>
        <begin position="213"/>
        <end position="542"/>
    </location>
</feature>
<dbReference type="AlphaFoldDB" id="A0A1J1IPC5"/>
<dbReference type="Gene3D" id="2.170.270.10">
    <property type="entry name" value="SET domain"/>
    <property type="match status" value="1"/>
</dbReference>
<dbReference type="SUPFAM" id="SSF82199">
    <property type="entry name" value="SET domain"/>
    <property type="match status" value="1"/>
</dbReference>
<evidence type="ECO:0000313" key="11">
    <source>
        <dbReference type="Proteomes" id="UP000183832"/>
    </source>
</evidence>
<proteinExistence type="predicted"/>
<name>A0A1J1IPC5_9DIPT</name>
<dbReference type="Proteomes" id="UP000183832">
    <property type="component" value="Unassembled WGS sequence"/>
</dbReference>
<evidence type="ECO:0000256" key="7">
    <source>
        <dbReference type="PROSITE-ProRule" id="PRU00134"/>
    </source>
</evidence>
<dbReference type="SUPFAM" id="SSF48452">
    <property type="entry name" value="TPR-like"/>
    <property type="match status" value="1"/>
</dbReference>
<dbReference type="InterPro" id="IPR011990">
    <property type="entry name" value="TPR-like_helical_dom_sf"/>
</dbReference>
<dbReference type="GO" id="GO:0008270">
    <property type="term" value="F:zinc ion binding"/>
    <property type="evidence" value="ECO:0007669"/>
    <property type="project" value="UniProtKB-KW"/>
</dbReference>
<dbReference type="GO" id="GO:0042826">
    <property type="term" value="F:histone deacetylase binding"/>
    <property type="evidence" value="ECO:0007669"/>
    <property type="project" value="TreeGrafter"/>
</dbReference>
<evidence type="ECO:0000256" key="1">
    <source>
        <dbReference type="ARBA" id="ARBA00022603"/>
    </source>
</evidence>
<sequence>MSLSEQSRKVETKWDLVIRQLRENHRKIISKSHCEISVFNSLNKKEIKTMLILYLNDLKPALKKSSKLSEEIRIEGNKIFKLPNANLFEACFLYSLALKCCSEKGDFAFCHGNRAAALMKIGFNQVAMNDCYQALKYQHPDPFKIYERLCSLSHNSLEEMRKNLAGLEKHLKKSSKQSREIIQHYKIRLKAMEKEKYVNELPEVDNLLLECKDDVKVKQMINRDVGRYVVAQKAIAKHEKIFSELPFAFIPVHNHGVKKYFNSDCENCGLVNIWPFLCLECRMASYCSPKCCEDHQKIHKYECEGYKINLWFEIGIAHLSIRCLLVGFPSLLKKIQSFDHKEYKNKPEKIFKRILQICNEEHQNYFESSENSNNDFHDYAKVIGLVPNLFHCGTFPTKNMPYAVTAQMLTIYLRDRTSFFQDHITKEINILEKNSDWDLVVGALIMRHMGQLVSNGHAIVDFRQNVFTTEPLKLMVLRNQANGGGLHLLLKSQRVFTGIFPKVSMLNHSCSSNIRNVFEGKELTIFSNDNILKDGEIFNCYGPNCKLMSYREGQDTLRLNINH</sequence>
<keyword evidence="5 7" id="KW-0863">Zinc-finger</keyword>